<comment type="caution">
    <text evidence="1">The sequence shown here is derived from an EMBL/GenBank/DDBJ whole genome shotgun (WGS) entry which is preliminary data.</text>
</comment>
<dbReference type="GO" id="GO:0005789">
    <property type="term" value="C:endoplasmic reticulum membrane"/>
    <property type="evidence" value="ECO:0007669"/>
    <property type="project" value="TreeGrafter"/>
</dbReference>
<evidence type="ECO:0000313" key="1">
    <source>
        <dbReference type="EMBL" id="KAJ6970721.1"/>
    </source>
</evidence>
<gene>
    <name evidence="1" type="ORF">NC653_035105</name>
</gene>
<name>A0AAD6LP89_9ROSI</name>
<proteinExistence type="predicted"/>
<accession>A0AAD6LP89</accession>
<protein>
    <submittedName>
        <fullName evidence="1">Uncharacterized protein</fullName>
    </submittedName>
</protein>
<dbReference type="AlphaFoldDB" id="A0AAD6LP89"/>
<dbReference type="PANTHER" id="PTHR45919:SF1">
    <property type="entry name" value="GDP-MAN:MAN(3)GLCNAC(2)-PP-DOL ALPHA-1,2-MANNOSYLTRANSFERASE"/>
    <property type="match status" value="1"/>
</dbReference>
<evidence type="ECO:0000313" key="2">
    <source>
        <dbReference type="Proteomes" id="UP001164929"/>
    </source>
</evidence>
<reference evidence="1" key="1">
    <citation type="journal article" date="2023" name="Mol. Ecol. Resour.">
        <title>Chromosome-level genome assembly of a triploid poplar Populus alba 'Berolinensis'.</title>
        <authorList>
            <person name="Chen S."/>
            <person name="Yu Y."/>
            <person name="Wang X."/>
            <person name="Wang S."/>
            <person name="Zhang T."/>
            <person name="Zhou Y."/>
            <person name="He R."/>
            <person name="Meng N."/>
            <person name="Wang Y."/>
            <person name="Liu W."/>
            <person name="Liu Z."/>
            <person name="Liu J."/>
            <person name="Guo Q."/>
            <person name="Huang H."/>
            <person name="Sederoff R.R."/>
            <person name="Wang G."/>
            <person name="Qu G."/>
            <person name="Chen S."/>
        </authorList>
    </citation>
    <scope>NUCLEOTIDE SEQUENCE</scope>
    <source>
        <strain evidence="1">SC-2020</strain>
    </source>
</reference>
<organism evidence="1 2">
    <name type="scientific">Populus alba x Populus x berolinensis</name>
    <dbReference type="NCBI Taxonomy" id="444605"/>
    <lineage>
        <taxon>Eukaryota</taxon>
        <taxon>Viridiplantae</taxon>
        <taxon>Streptophyta</taxon>
        <taxon>Embryophyta</taxon>
        <taxon>Tracheophyta</taxon>
        <taxon>Spermatophyta</taxon>
        <taxon>Magnoliopsida</taxon>
        <taxon>eudicotyledons</taxon>
        <taxon>Gunneridae</taxon>
        <taxon>Pentapetalae</taxon>
        <taxon>rosids</taxon>
        <taxon>fabids</taxon>
        <taxon>Malpighiales</taxon>
        <taxon>Salicaceae</taxon>
        <taxon>Saliceae</taxon>
        <taxon>Populus</taxon>
    </lineage>
</organism>
<dbReference type="EMBL" id="JAQIZT010000015">
    <property type="protein sequence ID" value="KAJ6970721.1"/>
    <property type="molecule type" value="Genomic_DNA"/>
</dbReference>
<dbReference type="SUPFAM" id="SSF53756">
    <property type="entry name" value="UDP-Glycosyltransferase/glycogen phosphorylase"/>
    <property type="match status" value="1"/>
</dbReference>
<dbReference type="PANTHER" id="PTHR45919">
    <property type="entry name" value="GDP-MAN:MAN(3)GLCNAC(2)-PP-DOL ALPHA-1,2-MANNOSYLTRANSFERASE"/>
    <property type="match status" value="1"/>
</dbReference>
<dbReference type="Gene3D" id="3.40.50.2000">
    <property type="entry name" value="Glycogen Phosphorylase B"/>
    <property type="match status" value="1"/>
</dbReference>
<dbReference type="GO" id="GO:0004377">
    <property type="term" value="F:GDP-Man:Man(3)GlcNAc(2)-PP-Dol alpha-1,2-mannosyltransferase activity"/>
    <property type="evidence" value="ECO:0007669"/>
    <property type="project" value="InterPro"/>
</dbReference>
<dbReference type="Proteomes" id="UP001164929">
    <property type="component" value="Chromosome 15"/>
</dbReference>
<dbReference type="InterPro" id="IPR038013">
    <property type="entry name" value="ALG11"/>
</dbReference>
<sequence>MALSLMGLGETLGRFCGRMHSMVDEHFGISVVEYMAAGAMPIDGQQTGFLAQNVEEYADAILKVSRMPETDRLKMAAAARKRAARFSEHGFFEDFKAAIRPMLNHVVPLMFLADNIAALYRICDRSSSSSPMNDEHPGSSCSLRVDYIFLVLHFCWQQIPQSFTTVLYQEDQLISKICCWYGCRNAHVA</sequence>
<keyword evidence="2" id="KW-1185">Reference proteome</keyword>
<dbReference type="GO" id="GO:0006487">
    <property type="term" value="P:protein N-linked glycosylation"/>
    <property type="evidence" value="ECO:0007669"/>
    <property type="project" value="TreeGrafter"/>
</dbReference>